<protein>
    <submittedName>
        <fullName evidence="3">Uncharacterized protein</fullName>
    </submittedName>
</protein>
<evidence type="ECO:0000313" key="4">
    <source>
        <dbReference type="Proteomes" id="UP001589797"/>
    </source>
</evidence>
<keyword evidence="2" id="KW-0732">Signal</keyword>
<evidence type="ECO:0000256" key="1">
    <source>
        <dbReference type="SAM" id="Phobius"/>
    </source>
</evidence>
<name>A0ABV6FT81_9BACT</name>
<comment type="caution">
    <text evidence="3">The sequence shown here is derived from an EMBL/GenBank/DDBJ whole genome shotgun (WGS) entry which is preliminary data.</text>
</comment>
<organism evidence="3 4">
    <name type="scientific">Fontibacter flavus</name>
    <dbReference type="NCBI Taxonomy" id="654838"/>
    <lineage>
        <taxon>Bacteria</taxon>
        <taxon>Pseudomonadati</taxon>
        <taxon>Bacteroidota</taxon>
        <taxon>Cytophagia</taxon>
        <taxon>Cytophagales</taxon>
        <taxon>Cyclobacteriaceae</taxon>
        <taxon>Fontibacter</taxon>
    </lineage>
</organism>
<evidence type="ECO:0000313" key="3">
    <source>
        <dbReference type="EMBL" id="MFC0263089.1"/>
    </source>
</evidence>
<feature type="transmembrane region" description="Helical" evidence="1">
    <location>
        <begin position="218"/>
        <end position="242"/>
    </location>
</feature>
<reference evidence="3 4" key="1">
    <citation type="submission" date="2024-09" db="EMBL/GenBank/DDBJ databases">
        <authorList>
            <person name="Sun Q."/>
            <person name="Mori K."/>
        </authorList>
    </citation>
    <scope>NUCLEOTIDE SEQUENCE [LARGE SCALE GENOMIC DNA]</scope>
    <source>
        <strain evidence="3 4">CCM 7650</strain>
    </source>
</reference>
<feature type="signal peptide" evidence="2">
    <location>
        <begin position="1"/>
        <end position="20"/>
    </location>
</feature>
<feature type="chain" id="PRO_5047184302" evidence="2">
    <location>
        <begin position="21"/>
        <end position="318"/>
    </location>
</feature>
<evidence type="ECO:0000256" key="2">
    <source>
        <dbReference type="SAM" id="SignalP"/>
    </source>
</evidence>
<keyword evidence="1" id="KW-0812">Transmembrane</keyword>
<accession>A0ABV6FT81</accession>
<keyword evidence="1" id="KW-1133">Transmembrane helix</keyword>
<dbReference type="Proteomes" id="UP001589797">
    <property type="component" value="Unassembled WGS sequence"/>
</dbReference>
<keyword evidence="1" id="KW-0472">Membrane</keyword>
<sequence length="318" mass="35464">MKKKLLIILTILFCSSCVNDSADLNKISKVDKEYFSKEQISIFIKSTRAILENANRKINSKNLSFNQQSTDEYLEEIAWAISNPDFNFQFIDNSIFHSFEHDLALGLTEELEFSMTDLSHKTNTYLLSFQNQIQEIMLSYENGFISETQMKNQVKTLSQQQRNSVLLDNQLSENKKIAISETFQTIDELTFEISELTKQGIYENDMSNAFFRGRFARALARVVIGMVVTAVVVAVPVAAVAISKAALSGMTISSIKIGAIKGVGSIIKSAVWTGKIGSVSLAAPLLTGMGASIKHAAKSYDKDWQGWEELSWGIKVKL</sequence>
<gene>
    <name evidence="3" type="ORF">ACFFIP_10385</name>
</gene>
<proteinExistence type="predicted"/>
<dbReference type="EMBL" id="JBHLWI010000028">
    <property type="protein sequence ID" value="MFC0263089.1"/>
    <property type="molecule type" value="Genomic_DNA"/>
</dbReference>
<keyword evidence="4" id="KW-1185">Reference proteome</keyword>
<dbReference type="RefSeq" id="WP_382387553.1">
    <property type="nucleotide sequence ID" value="NZ_JBHLWI010000028.1"/>
</dbReference>